<keyword evidence="1" id="KW-1133">Transmembrane helix</keyword>
<reference evidence="2 3" key="2">
    <citation type="journal article" date="2014" name="Emerg. Microbes Infect.">
        <title>Potential impact on kidney infection: a whole-genome analysis of Leptospira santarosai serovar Shermani.</title>
        <authorList>
            <person name="Chou L.F."/>
            <person name="Chen T.W."/>
            <person name="Ko Y.C."/>
            <person name="Pan M.J."/>
            <person name="Tian Y.C."/>
            <person name="Chiu C.H."/>
            <person name="Tang P."/>
            <person name="Hung C.C."/>
            <person name="Yang C.W."/>
        </authorList>
    </citation>
    <scope>NUCLEOTIDE SEQUENCE</scope>
    <source>
        <strain evidence="2 3">LT 821</strain>
    </source>
</reference>
<dbReference type="RefSeq" id="WP_004461676.1">
    <property type="nucleotide sequence ID" value="NZ_CP006694.1"/>
</dbReference>
<dbReference type="Proteomes" id="UP000035800">
    <property type="component" value="Chromosome I"/>
</dbReference>
<name>K8Y5F9_9LEPT</name>
<dbReference type="STRING" id="758847.LSS_14856"/>
<evidence type="ECO:0000313" key="2">
    <source>
        <dbReference type="EMBL" id="EKT85907.1"/>
    </source>
</evidence>
<organism evidence="2 3">
    <name type="scientific">Leptospira santarosai serovar Shermani str. LT 821</name>
    <dbReference type="NCBI Taxonomy" id="758847"/>
    <lineage>
        <taxon>Bacteria</taxon>
        <taxon>Pseudomonadati</taxon>
        <taxon>Spirochaetota</taxon>
        <taxon>Spirochaetia</taxon>
        <taxon>Leptospirales</taxon>
        <taxon>Leptospiraceae</taxon>
        <taxon>Leptospira</taxon>
    </lineage>
</organism>
<reference evidence="2 3" key="1">
    <citation type="journal article" date="2012" name="Gene">
        <title>Sequence of Leptospira santarosai serovar Shermani genome and prediction of virulence-associated genes.</title>
        <authorList>
            <person name="Chou L.F."/>
            <person name="Chen Y.T."/>
            <person name="Lu C.W."/>
            <person name="Ko Y.C."/>
            <person name="Tang C.Y."/>
            <person name="Pan M.J."/>
            <person name="Tian Y.C."/>
            <person name="Chiu C.H."/>
            <person name="Hung C.C."/>
            <person name="Yang C.W."/>
        </authorList>
    </citation>
    <scope>NUCLEOTIDE SEQUENCE [LARGE SCALE GENOMIC DNA]</scope>
    <source>
        <strain evidence="2">LT 821</strain>
    </source>
</reference>
<gene>
    <name evidence="2" type="ORF">LSS_14856</name>
</gene>
<dbReference type="EMBL" id="CP006694">
    <property type="protein sequence ID" value="EKT85907.1"/>
    <property type="molecule type" value="Genomic_DNA"/>
</dbReference>
<dbReference type="KEGG" id="lst:LSS_14856"/>
<evidence type="ECO:0000256" key="1">
    <source>
        <dbReference type="SAM" id="Phobius"/>
    </source>
</evidence>
<sequence>MKKVCWILLIGIFSILPNDLFAQFEFPGPSLSDTGACSLDHGGGILDHIGKKVTGWGHSRVYQAHSEIAGALIDPNDPTKGTILAPGQLNAGELSLNIIGGSTVTDNPGDQQFYNQLIWLVPVLYYRIITAFIPPIGIFAAIYSYSAVEKLGSQLTKGWANTVNKNWNHRIARCLGTPGQYRSAWRVYSTMGAADLAYYYDYMEVQEALYVLFLAIVDPKKFIWDVIADGKTLSGYKELFWMWQFEAKEDSTVEGLRNMFHYILSINAQVDLSNVNQLIFLTDGPLFTKGVNAFKFFNLWNPDDLRAWIRMNYFIQRLGWKAGARLSVYPPFIGRLHFVDLFPHFWGNIVNGASYYFPGMDGQSGDGIHYTDAGRKAFGRLVAAKMARIGWFAKNNAISTENLDNILNGGAVVNLCTPIPHSCNCRCEFLGFPVPCFPGQPPTCDTCYEWFCHF</sequence>
<dbReference type="AlphaFoldDB" id="K8Y5F9"/>
<proteinExistence type="predicted"/>
<accession>K8Y5F9</accession>
<protein>
    <submittedName>
        <fullName evidence="2">Uncharacterized protein</fullName>
    </submittedName>
</protein>
<dbReference type="GeneID" id="99613438"/>
<dbReference type="PATRIC" id="fig|758847.3.peg.3107"/>
<keyword evidence="1" id="KW-0812">Transmembrane</keyword>
<feature type="transmembrane region" description="Helical" evidence="1">
    <location>
        <begin position="124"/>
        <end position="145"/>
    </location>
</feature>
<keyword evidence="1" id="KW-0472">Membrane</keyword>
<evidence type="ECO:0000313" key="3">
    <source>
        <dbReference type="Proteomes" id="UP000035800"/>
    </source>
</evidence>